<dbReference type="EMBL" id="QNUK01000047">
    <property type="protein sequence ID" value="KAF5905229.1"/>
    <property type="molecule type" value="Genomic_DNA"/>
</dbReference>
<sequence>MAASRRDTLFCMKCSAHAESIQFIDCFLEQAVFYTPGRRNLISIWRLSGVNILK</sequence>
<name>A0A8J4UMB3_CLAMG</name>
<accession>A0A8J4UMB3</accession>
<keyword evidence="2" id="KW-1185">Reference proteome</keyword>
<reference evidence="1" key="1">
    <citation type="submission" date="2020-07" db="EMBL/GenBank/DDBJ databases">
        <title>Clarias magur genome sequencing, assembly and annotation.</title>
        <authorList>
            <person name="Kushwaha B."/>
            <person name="Kumar R."/>
            <person name="Das P."/>
            <person name="Joshi C.G."/>
            <person name="Kumar D."/>
            <person name="Nagpure N.S."/>
            <person name="Pandey M."/>
            <person name="Agarwal S."/>
            <person name="Srivastava S."/>
            <person name="Singh M."/>
            <person name="Sahoo L."/>
            <person name="Jayasankar P."/>
            <person name="Meher P.K."/>
            <person name="Koringa P.G."/>
            <person name="Iquebal M.A."/>
            <person name="Das S.P."/>
            <person name="Bit A."/>
            <person name="Patnaik S."/>
            <person name="Patel N."/>
            <person name="Shah T.M."/>
            <person name="Hinsu A."/>
            <person name="Jena J.K."/>
        </authorList>
    </citation>
    <scope>NUCLEOTIDE SEQUENCE</scope>
    <source>
        <strain evidence="1">CIFAMagur01</strain>
        <tissue evidence="1">Testis</tissue>
    </source>
</reference>
<dbReference type="AlphaFoldDB" id="A0A8J4UMB3"/>
<protein>
    <submittedName>
        <fullName evidence="1">Polyadenylate-binding protein, cytoplasmic and nuclear</fullName>
    </submittedName>
</protein>
<proteinExistence type="predicted"/>
<evidence type="ECO:0000313" key="2">
    <source>
        <dbReference type="Proteomes" id="UP000727407"/>
    </source>
</evidence>
<gene>
    <name evidence="1" type="primary">pab1</name>
    <name evidence="1" type="ORF">DAT39_005068</name>
</gene>
<comment type="caution">
    <text evidence="1">The sequence shown here is derived from an EMBL/GenBank/DDBJ whole genome shotgun (WGS) entry which is preliminary data.</text>
</comment>
<organism evidence="1 2">
    <name type="scientific">Clarias magur</name>
    <name type="common">Asian catfish</name>
    <name type="synonym">Macropteronotus magur</name>
    <dbReference type="NCBI Taxonomy" id="1594786"/>
    <lineage>
        <taxon>Eukaryota</taxon>
        <taxon>Metazoa</taxon>
        <taxon>Chordata</taxon>
        <taxon>Craniata</taxon>
        <taxon>Vertebrata</taxon>
        <taxon>Euteleostomi</taxon>
        <taxon>Actinopterygii</taxon>
        <taxon>Neopterygii</taxon>
        <taxon>Teleostei</taxon>
        <taxon>Ostariophysi</taxon>
        <taxon>Siluriformes</taxon>
        <taxon>Clariidae</taxon>
        <taxon>Clarias</taxon>
    </lineage>
</organism>
<evidence type="ECO:0000313" key="1">
    <source>
        <dbReference type="EMBL" id="KAF5905229.1"/>
    </source>
</evidence>
<dbReference type="Proteomes" id="UP000727407">
    <property type="component" value="Unassembled WGS sequence"/>
</dbReference>
<feature type="non-terminal residue" evidence="1">
    <location>
        <position position="54"/>
    </location>
</feature>